<keyword evidence="1" id="KW-1133">Transmembrane helix</keyword>
<evidence type="ECO:0000313" key="2">
    <source>
        <dbReference type="EMBL" id="MBD8524382.1"/>
    </source>
</evidence>
<keyword evidence="3" id="KW-1185">Reference proteome</keyword>
<feature type="transmembrane region" description="Helical" evidence="1">
    <location>
        <begin position="160"/>
        <end position="178"/>
    </location>
</feature>
<feature type="transmembrane region" description="Helical" evidence="1">
    <location>
        <begin position="185"/>
        <end position="206"/>
    </location>
</feature>
<accession>A0AAW3ZGW7</accession>
<organism evidence="2 3">
    <name type="scientific">Pseudomarimonas arenosa</name>
    <dbReference type="NCBI Taxonomy" id="2774145"/>
    <lineage>
        <taxon>Bacteria</taxon>
        <taxon>Pseudomonadati</taxon>
        <taxon>Pseudomonadota</taxon>
        <taxon>Gammaproteobacteria</taxon>
        <taxon>Lysobacterales</taxon>
        <taxon>Lysobacteraceae</taxon>
        <taxon>Pseudomarimonas</taxon>
    </lineage>
</organism>
<reference evidence="2 3" key="1">
    <citation type="submission" date="2020-09" db="EMBL/GenBank/DDBJ databases">
        <title>Pseudoxanthomonas sp. CAU 1598 isolated from sand of Yaerae Beach.</title>
        <authorList>
            <person name="Kim W."/>
        </authorList>
    </citation>
    <scope>NUCLEOTIDE SEQUENCE [LARGE SCALE GENOMIC DNA]</scope>
    <source>
        <strain evidence="2 3">CAU 1598</strain>
    </source>
</reference>
<evidence type="ECO:0000313" key="3">
    <source>
        <dbReference type="Proteomes" id="UP000613768"/>
    </source>
</evidence>
<keyword evidence="1" id="KW-0812">Transmembrane</keyword>
<evidence type="ECO:0000256" key="1">
    <source>
        <dbReference type="SAM" id="Phobius"/>
    </source>
</evidence>
<name>A0AAW3ZGW7_9GAMM</name>
<gene>
    <name evidence="2" type="ORF">IFO71_01390</name>
</gene>
<dbReference type="AlphaFoldDB" id="A0AAW3ZGW7"/>
<comment type="caution">
    <text evidence="2">The sequence shown here is derived from an EMBL/GenBank/DDBJ whole genome shotgun (WGS) entry which is preliminary data.</text>
</comment>
<proteinExistence type="predicted"/>
<sequence length="250" mass="25812">MRSVDFIYFSGCPHIEQTRAHLRQAFDAVGAEPRWLEWDASDPATPDEFRQHGSPTVLINGRDVAGVTSATGGGCRVYDGGDGLTGVPSVPLLIAALGGLPSPAASAATAPPQLGWRRLLAVAPSLAVAAVPVGTCPVCIAGTVGALSALGIGFLLETRFLLPITVLALTLALGSLAWRARARWGYSPLALGIVGAITLSVGQFVITSAQTTVIGAIVLMAAALWNALPRARNGASCADCVPRVPTERQR</sequence>
<protein>
    <submittedName>
        <fullName evidence="2">MerC domain-containing protein</fullName>
    </submittedName>
</protein>
<dbReference type="Proteomes" id="UP000613768">
    <property type="component" value="Unassembled WGS sequence"/>
</dbReference>
<feature type="transmembrane region" description="Helical" evidence="1">
    <location>
        <begin position="212"/>
        <end position="228"/>
    </location>
</feature>
<keyword evidence="1" id="KW-0472">Membrane</keyword>
<feature type="transmembrane region" description="Helical" evidence="1">
    <location>
        <begin position="126"/>
        <end position="154"/>
    </location>
</feature>
<dbReference type="EMBL" id="JACYTR010000002">
    <property type="protein sequence ID" value="MBD8524382.1"/>
    <property type="molecule type" value="Genomic_DNA"/>
</dbReference>
<dbReference type="RefSeq" id="WP_192027733.1">
    <property type="nucleotide sequence ID" value="NZ_JACYTR010000002.1"/>
</dbReference>